<organism evidence="1 2">
    <name type="scientific">Pseudomonas fluorescens</name>
    <dbReference type="NCBI Taxonomy" id="294"/>
    <lineage>
        <taxon>Bacteria</taxon>
        <taxon>Pseudomonadati</taxon>
        <taxon>Pseudomonadota</taxon>
        <taxon>Gammaproteobacteria</taxon>
        <taxon>Pseudomonadales</taxon>
        <taxon>Pseudomonadaceae</taxon>
        <taxon>Pseudomonas</taxon>
    </lineage>
</organism>
<dbReference type="EMBL" id="CABVHF010000001">
    <property type="protein sequence ID" value="VVM52858.1"/>
    <property type="molecule type" value="Genomic_DNA"/>
</dbReference>
<proteinExistence type="predicted"/>
<dbReference type="AlphaFoldDB" id="A0A5E6QC66"/>
<dbReference type="Proteomes" id="UP000399692">
    <property type="component" value="Unassembled WGS sequence"/>
</dbReference>
<reference evidence="1 2" key="1">
    <citation type="submission" date="2019-09" db="EMBL/GenBank/DDBJ databases">
        <authorList>
            <person name="Chandra G."/>
            <person name="Truman W A."/>
        </authorList>
    </citation>
    <scope>NUCLEOTIDE SEQUENCE [LARGE SCALE GENOMIC DNA]</scope>
    <source>
        <strain evidence="1">PS631</strain>
    </source>
</reference>
<accession>A0A5E6QC66</accession>
<evidence type="ECO:0000313" key="2">
    <source>
        <dbReference type="Proteomes" id="UP000399692"/>
    </source>
</evidence>
<name>A0A5E6QC66_PSEFL</name>
<sequence length="34" mass="3751">MEVGAASLGIDLSHDYAGLYKWLLASFLVGKRIR</sequence>
<protein>
    <submittedName>
        <fullName evidence="1">Uncharacterized protein</fullName>
    </submittedName>
</protein>
<evidence type="ECO:0000313" key="1">
    <source>
        <dbReference type="EMBL" id="VVM52858.1"/>
    </source>
</evidence>
<gene>
    <name evidence="1" type="ORF">PS631_00911</name>
</gene>